<reference evidence="2 3" key="1">
    <citation type="submission" date="2017-04" db="EMBL/GenBank/DDBJ databases">
        <title>Bacillus krulwichiae AM31D Genome sequencing and assembly.</title>
        <authorList>
            <person name="Krulwich T.A."/>
            <person name="Anastor L."/>
            <person name="Ehrlich R."/>
            <person name="Ehrlich G.D."/>
            <person name="Janto B."/>
        </authorList>
    </citation>
    <scope>NUCLEOTIDE SEQUENCE [LARGE SCALE GENOMIC DNA]</scope>
    <source>
        <strain evidence="2 3">AM31D</strain>
    </source>
</reference>
<name>A0A1X9M9S1_9BACI</name>
<keyword evidence="3" id="KW-1185">Reference proteome</keyword>
<dbReference type="KEGG" id="bkw:BkAM31D_10045"/>
<evidence type="ECO:0000313" key="2">
    <source>
        <dbReference type="EMBL" id="ARK30165.1"/>
    </source>
</evidence>
<evidence type="ECO:0000313" key="3">
    <source>
        <dbReference type="Proteomes" id="UP000193006"/>
    </source>
</evidence>
<dbReference type="Gene3D" id="1.20.120.20">
    <property type="entry name" value="Apolipoprotein"/>
    <property type="match status" value="1"/>
</dbReference>
<proteinExistence type="predicted"/>
<dbReference type="InterPro" id="IPR052928">
    <property type="entry name" value="Desiccation-related_membrane"/>
</dbReference>
<dbReference type="AlphaFoldDB" id="A0A1X9M9S1"/>
<organism evidence="2 3">
    <name type="scientific">Halalkalibacter krulwichiae</name>
    <dbReference type="NCBI Taxonomy" id="199441"/>
    <lineage>
        <taxon>Bacteria</taxon>
        <taxon>Bacillati</taxon>
        <taxon>Bacillota</taxon>
        <taxon>Bacilli</taxon>
        <taxon>Bacillales</taxon>
        <taxon>Bacillaceae</taxon>
        <taxon>Halalkalibacter</taxon>
    </lineage>
</organism>
<sequence precursor="true">MKNQKSVALGTVVGGVVGATAALLTAPKSGEELREDISNQLIEGKNKTEQLSEELKGKMSELTEIINESSANVSQTVKQKSEDVINEAMQLLSDVQSDDEINIDHLKKMVRELMKEKDCAGEEIKQVVENEIMEMQNTFNTDKH</sequence>
<evidence type="ECO:0000256" key="1">
    <source>
        <dbReference type="SAM" id="Coils"/>
    </source>
</evidence>
<dbReference type="STRING" id="199441.BkAM31D_10045"/>
<feature type="coiled-coil region" evidence="1">
    <location>
        <begin position="34"/>
        <end position="65"/>
    </location>
</feature>
<gene>
    <name evidence="2" type="ORF">BkAM31D_10045</name>
</gene>
<dbReference type="PANTHER" id="PTHR35792">
    <property type="entry name" value="GENERAL STRESS PROTEIN"/>
    <property type="match status" value="1"/>
</dbReference>
<protein>
    <submittedName>
        <fullName evidence="2">YtxH-like protein</fullName>
    </submittedName>
</protein>
<dbReference type="RefSeq" id="WP_066161120.1">
    <property type="nucleotide sequence ID" value="NZ_CP020814.1"/>
</dbReference>
<keyword evidence="1" id="KW-0175">Coiled coil</keyword>
<dbReference type="Proteomes" id="UP000193006">
    <property type="component" value="Chromosome"/>
</dbReference>
<dbReference type="Pfam" id="PF12732">
    <property type="entry name" value="YtxH"/>
    <property type="match status" value="1"/>
</dbReference>
<accession>A0A1X9M9S1</accession>
<dbReference type="PANTHER" id="PTHR35792:SF2">
    <property type="entry name" value="GENERAL STRESS PROTEIN"/>
    <property type="match status" value="1"/>
</dbReference>
<dbReference type="InterPro" id="IPR024623">
    <property type="entry name" value="YtxH"/>
</dbReference>
<dbReference type="EMBL" id="CP020814">
    <property type="protein sequence ID" value="ARK30165.1"/>
    <property type="molecule type" value="Genomic_DNA"/>
</dbReference>
<feature type="coiled-coil region" evidence="1">
    <location>
        <begin position="103"/>
        <end position="130"/>
    </location>
</feature>